<dbReference type="SUPFAM" id="SSF52440">
    <property type="entry name" value="PreATP-grasp domain"/>
    <property type="match status" value="1"/>
</dbReference>
<dbReference type="GO" id="GO:0005524">
    <property type="term" value="F:ATP binding"/>
    <property type="evidence" value="ECO:0007669"/>
    <property type="project" value="UniProtKB-UniRule"/>
</dbReference>
<dbReference type="PANTHER" id="PTHR23132">
    <property type="entry name" value="D-ALANINE--D-ALANINE LIGASE"/>
    <property type="match status" value="1"/>
</dbReference>
<dbReference type="InterPro" id="IPR011095">
    <property type="entry name" value="Dala_Dala_lig_C"/>
</dbReference>
<gene>
    <name evidence="6" type="ORF">A3I86_00790</name>
</gene>
<dbReference type="EMBL" id="MHWM01000017">
    <property type="protein sequence ID" value="OHB08876.1"/>
    <property type="molecule type" value="Genomic_DNA"/>
</dbReference>
<dbReference type="Gene3D" id="3.30.470.20">
    <property type="entry name" value="ATP-grasp fold, B domain"/>
    <property type="match status" value="2"/>
</dbReference>
<evidence type="ECO:0000256" key="4">
    <source>
        <dbReference type="PROSITE-ProRule" id="PRU00409"/>
    </source>
</evidence>
<evidence type="ECO:0000259" key="5">
    <source>
        <dbReference type="PROSITE" id="PS50975"/>
    </source>
</evidence>
<comment type="caution">
    <text evidence="6">The sequence shown here is derived from an EMBL/GenBank/DDBJ whole genome shotgun (WGS) entry which is preliminary data.</text>
</comment>
<proteinExistence type="inferred from homology"/>
<organism evidence="6 7">
    <name type="scientific">Candidatus Zambryskibacteria bacterium RIFCSPLOWO2_02_FULL_39_14</name>
    <dbReference type="NCBI Taxonomy" id="1802769"/>
    <lineage>
        <taxon>Bacteria</taxon>
        <taxon>Candidatus Zambryskiibacteriota</taxon>
    </lineage>
</organism>
<evidence type="ECO:0000256" key="3">
    <source>
        <dbReference type="ARBA" id="ARBA00023316"/>
    </source>
</evidence>
<dbReference type="Pfam" id="PF07478">
    <property type="entry name" value="Dala_Dala_lig_C"/>
    <property type="match status" value="2"/>
</dbReference>
<dbReference type="GO" id="GO:0046872">
    <property type="term" value="F:metal ion binding"/>
    <property type="evidence" value="ECO:0007669"/>
    <property type="project" value="InterPro"/>
</dbReference>
<evidence type="ECO:0000313" key="6">
    <source>
        <dbReference type="EMBL" id="OHB08876.1"/>
    </source>
</evidence>
<dbReference type="PROSITE" id="PS50975">
    <property type="entry name" value="ATP_GRASP"/>
    <property type="match status" value="1"/>
</dbReference>
<dbReference type="SMART" id="SM01209">
    <property type="entry name" value="GARS_A"/>
    <property type="match status" value="1"/>
</dbReference>
<dbReference type="Gene3D" id="3.40.50.20">
    <property type="match status" value="1"/>
</dbReference>
<dbReference type="Proteomes" id="UP000177096">
    <property type="component" value="Unassembled WGS sequence"/>
</dbReference>
<dbReference type="SUPFAM" id="SSF56059">
    <property type="entry name" value="Glutathione synthetase ATP-binding domain-like"/>
    <property type="match status" value="1"/>
</dbReference>
<feature type="domain" description="ATP-grasp" evidence="5">
    <location>
        <begin position="116"/>
        <end position="300"/>
    </location>
</feature>
<keyword evidence="4" id="KW-0067">ATP-binding</keyword>
<dbReference type="PANTHER" id="PTHR23132:SF23">
    <property type="entry name" value="D-ALANINE--D-ALANINE LIGASE B"/>
    <property type="match status" value="1"/>
</dbReference>
<sequence length="303" mass="33944">MSFSSKIKVAVLRGGPSVGYDTSLKTGEHVLSVLRNIPDTYEPLDIFISKEGEWHKEGLVHEPHQVLRYVDVVWNALHGSYGDDIQVQRVLEGLKIPFTGSNSVSSVLSMNKDMAKNVYQRHSLNTPLHELFLKDNLDEDKLVTVFRTYLHPVIVKPSNGVDSLGVRLAHTFHELKLAIKEAFKHSPKVLVEEFIKGDEVSCVVVEGARGHKLYAFLPVGKNKPVLKVEENKQIGEMAKCAHEMLGLRHYSGSDFIITPKRKIYILETNSLPAFYDGSLMHQSLGATGWKSHDFVKHVLGLAL</sequence>
<keyword evidence="4" id="KW-0547">Nucleotide-binding</keyword>
<dbReference type="InterPro" id="IPR011761">
    <property type="entry name" value="ATP-grasp"/>
</dbReference>
<evidence type="ECO:0000256" key="2">
    <source>
        <dbReference type="ARBA" id="ARBA00022598"/>
    </source>
</evidence>
<comment type="similarity">
    <text evidence="1">Belongs to the D-alanine--D-alanine ligase family.</text>
</comment>
<name>A0A1G2UHH2_9BACT</name>
<dbReference type="Gene3D" id="3.30.1490.20">
    <property type="entry name" value="ATP-grasp fold, A domain"/>
    <property type="match status" value="1"/>
</dbReference>
<dbReference type="InterPro" id="IPR013815">
    <property type="entry name" value="ATP_grasp_subdomain_1"/>
</dbReference>
<evidence type="ECO:0000313" key="7">
    <source>
        <dbReference type="Proteomes" id="UP000177096"/>
    </source>
</evidence>
<protein>
    <recommendedName>
        <fullName evidence="5">ATP-grasp domain-containing protein</fullName>
    </recommendedName>
</protein>
<reference evidence="6 7" key="1">
    <citation type="journal article" date="2016" name="Nat. Commun.">
        <title>Thousands of microbial genomes shed light on interconnected biogeochemical processes in an aquifer system.</title>
        <authorList>
            <person name="Anantharaman K."/>
            <person name="Brown C.T."/>
            <person name="Hug L.A."/>
            <person name="Sharon I."/>
            <person name="Castelle C.J."/>
            <person name="Probst A.J."/>
            <person name="Thomas B.C."/>
            <person name="Singh A."/>
            <person name="Wilkins M.J."/>
            <person name="Karaoz U."/>
            <person name="Brodie E.L."/>
            <person name="Williams K.H."/>
            <person name="Hubbard S.S."/>
            <person name="Banfield J.F."/>
        </authorList>
    </citation>
    <scope>NUCLEOTIDE SEQUENCE [LARGE SCALE GENOMIC DNA]</scope>
</reference>
<dbReference type="AlphaFoldDB" id="A0A1G2UHH2"/>
<dbReference type="InterPro" id="IPR016185">
    <property type="entry name" value="PreATP-grasp_dom_sf"/>
</dbReference>
<dbReference type="GO" id="GO:0008716">
    <property type="term" value="F:D-alanine-D-alanine ligase activity"/>
    <property type="evidence" value="ECO:0007669"/>
    <property type="project" value="InterPro"/>
</dbReference>
<dbReference type="GO" id="GO:0071555">
    <property type="term" value="P:cell wall organization"/>
    <property type="evidence" value="ECO:0007669"/>
    <property type="project" value="UniProtKB-KW"/>
</dbReference>
<accession>A0A1G2UHH2</accession>
<keyword evidence="2" id="KW-0436">Ligase</keyword>
<keyword evidence="3" id="KW-0961">Cell wall biogenesis/degradation</keyword>
<evidence type="ECO:0000256" key="1">
    <source>
        <dbReference type="ARBA" id="ARBA00010871"/>
    </source>
</evidence>